<dbReference type="NCBIfam" id="TIGR00756">
    <property type="entry name" value="PPR"/>
    <property type="match status" value="2"/>
</dbReference>
<feature type="domain" description="DYW" evidence="3">
    <location>
        <begin position="609"/>
        <end position="701"/>
    </location>
</feature>
<gene>
    <name evidence="4" type="ORF">HPP92_003416</name>
</gene>
<dbReference type="FunFam" id="1.25.40.10:FF:000227">
    <property type="entry name" value="Pentatricopeptide repeat-containing protein At3g13880"/>
    <property type="match status" value="1"/>
</dbReference>
<dbReference type="Pfam" id="PF20431">
    <property type="entry name" value="E_motif"/>
    <property type="match status" value="1"/>
</dbReference>
<dbReference type="GO" id="GO:0003723">
    <property type="term" value="F:RNA binding"/>
    <property type="evidence" value="ECO:0007669"/>
    <property type="project" value="InterPro"/>
</dbReference>
<dbReference type="Pfam" id="PF01535">
    <property type="entry name" value="PPR"/>
    <property type="match status" value="3"/>
</dbReference>
<dbReference type="GO" id="GO:0099402">
    <property type="term" value="P:plant organ development"/>
    <property type="evidence" value="ECO:0007669"/>
    <property type="project" value="UniProtKB-ARBA"/>
</dbReference>
<evidence type="ECO:0000259" key="3">
    <source>
        <dbReference type="Pfam" id="PF14432"/>
    </source>
</evidence>
<keyword evidence="1" id="KW-0677">Repeat</keyword>
<dbReference type="PROSITE" id="PS51375">
    <property type="entry name" value="PPR"/>
    <property type="match status" value="3"/>
</dbReference>
<dbReference type="AlphaFoldDB" id="A0A835S364"/>
<dbReference type="Pfam" id="PF14432">
    <property type="entry name" value="DYW_deaminase"/>
    <property type="match status" value="1"/>
</dbReference>
<dbReference type="InterPro" id="IPR046848">
    <property type="entry name" value="E_motif"/>
</dbReference>
<organism evidence="4 5">
    <name type="scientific">Vanilla planifolia</name>
    <name type="common">Vanilla</name>
    <dbReference type="NCBI Taxonomy" id="51239"/>
    <lineage>
        <taxon>Eukaryota</taxon>
        <taxon>Viridiplantae</taxon>
        <taxon>Streptophyta</taxon>
        <taxon>Embryophyta</taxon>
        <taxon>Tracheophyta</taxon>
        <taxon>Spermatophyta</taxon>
        <taxon>Magnoliopsida</taxon>
        <taxon>Liliopsida</taxon>
        <taxon>Asparagales</taxon>
        <taxon>Orchidaceae</taxon>
        <taxon>Vanilloideae</taxon>
        <taxon>Vanilleae</taxon>
        <taxon>Vanilla</taxon>
    </lineage>
</organism>
<dbReference type="PANTHER" id="PTHR24015">
    <property type="entry name" value="OS07G0578800 PROTEIN-RELATED"/>
    <property type="match status" value="1"/>
</dbReference>
<evidence type="ECO:0000313" key="5">
    <source>
        <dbReference type="Proteomes" id="UP000639772"/>
    </source>
</evidence>
<dbReference type="FunFam" id="1.25.40.10:FF:000158">
    <property type="entry name" value="pentatricopeptide repeat-containing protein At2g33680"/>
    <property type="match status" value="1"/>
</dbReference>
<feature type="repeat" description="PPR" evidence="2">
    <location>
        <begin position="58"/>
        <end position="92"/>
    </location>
</feature>
<dbReference type="Gene3D" id="1.25.40.10">
    <property type="entry name" value="Tetratricopeptide repeat domain"/>
    <property type="match status" value="4"/>
</dbReference>
<dbReference type="EMBL" id="JADCNM010000001">
    <property type="protein sequence ID" value="KAG0503344.1"/>
    <property type="molecule type" value="Genomic_DNA"/>
</dbReference>
<dbReference type="PANTHER" id="PTHR24015:SF548">
    <property type="entry name" value="OS08G0340900 PROTEIN"/>
    <property type="match status" value="1"/>
</dbReference>
<dbReference type="GO" id="GO:0009451">
    <property type="term" value="P:RNA modification"/>
    <property type="evidence" value="ECO:0007669"/>
    <property type="project" value="InterPro"/>
</dbReference>
<sequence length="701" mass="78438">MSSFQTTLLPFSSWRLDSMRGSLFCQTSLSLLKKIADTKNLRLGKSIHANLIVSHQCDLIKSNYLINLYAKCGNLSAARHVFDFMPKRNVVSIGSLIAGYFHNGCPSEVLSVFKMIGFGLLDDKPNEFIFSTVLASCSEMLALDAGQQCHAYVLKSGLLFHSYIRNALLHMYSKCSGLEDALGVFQSVTGCDIFSFNSMINVLLEHERLFEAVDILRSMVGKTSQWDHITYVAVLGLSANSKDVTLGRQVHCQIIKRGFMVNVYIGSSTVDMYGKCGDASSALSAFHVLSCRNAISWTAVMDACTKNGCFEETLKLFTEMQVDDVWPNELSYAVVLNACGLLSAMSTGNSLNAHAEKSGYKAYTTVGNALIIMYSKGGSIEDAQRVFVDLTEKDIISWNCVIASYSHHGLGREALETFHCMLEEGIVPTYVTFISVLSACGHLGMVHEGYYYINHFMRSLGINPGVEHHTCIVGLLCRAGLLYEADRYMRTTNSEWDIVTWRTLLSACQVHRKFGLGRKVADYILQLYPYDVGTCILLSNIYAKAKRWDGVVKIRKLLRDRCIKKEPGVSWMQVRSETHVFASEDTMHPLITNIHEKLAELIEKIKALGYSPNLASVMHDVEDEQKEKYLSFHSEKLAIAFGLISMPSEATIHVMKNLRMCDDCHIAIKLISGVTNRKIVVRDVNRFHCFLNGLCSCNDYW</sequence>
<dbReference type="OrthoDB" id="724816at2759"/>
<dbReference type="InterPro" id="IPR032867">
    <property type="entry name" value="DYW_dom"/>
</dbReference>
<dbReference type="InterPro" id="IPR046960">
    <property type="entry name" value="PPR_At4g14850-like_plant"/>
</dbReference>
<protein>
    <recommendedName>
        <fullName evidence="3">DYW domain-containing protein</fullName>
    </recommendedName>
</protein>
<dbReference type="Pfam" id="PF13041">
    <property type="entry name" value="PPR_2"/>
    <property type="match status" value="2"/>
</dbReference>
<name>A0A835S364_VANPL</name>
<reference evidence="4 5" key="1">
    <citation type="journal article" date="2020" name="Nat. Food">
        <title>A phased Vanilla planifolia genome enables genetic improvement of flavour and production.</title>
        <authorList>
            <person name="Hasing T."/>
            <person name="Tang H."/>
            <person name="Brym M."/>
            <person name="Khazi F."/>
            <person name="Huang T."/>
            <person name="Chambers A.H."/>
        </authorList>
    </citation>
    <scope>NUCLEOTIDE SEQUENCE [LARGE SCALE GENOMIC DNA]</scope>
    <source>
        <tissue evidence="4">Leaf</tissue>
    </source>
</reference>
<dbReference type="InterPro" id="IPR002885">
    <property type="entry name" value="PPR_rpt"/>
</dbReference>
<evidence type="ECO:0000256" key="2">
    <source>
        <dbReference type="PROSITE-ProRule" id="PRU00708"/>
    </source>
</evidence>
<evidence type="ECO:0000313" key="4">
    <source>
        <dbReference type="EMBL" id="KAG0503344.1"/>
    </source>
</evidence>
<dbReference type="Proteomes" id="UP000639772">
    <property type="component" value="Chromosome 1"/>
</dbReference>
<feature type="repeat" description="PPR" evidence="2">
    <location>
        <begin position="394"/>
        <end position="428"/>
    </location>
</feature>
<evidence type="ECO:0000256" key="1">
    <source>
        <dbReference type="ARBA" id="ARBA00022737"/>
    </source>
</evidence>
<accession>A0A835S364</accession>
<proteinExistence type="predicted"/>
<dbReference type="GO" id="GO:0008270">
    <property type="term" value="F:zinc ion binding"/>
    <property type="evidence" value="ECO:0007669"/>
    <property type="project" value="InterPro"/>
</dbReference>
<dbReference type="InterPro" id="IPR011990">
    <property type="entry name" value="TPR-like_helical_dom_sf"/>
</dbReference>
<feature type="repeat" description="PPR" evidence="2">
    <location>
        <begin position="293"/>
        <end position="327"/>
    </location>
</feature>
<comment type="caution">
    <text evidence="4">The sequence shown here is derived from an EMBL/GenBank/DDBJ whole genome shotgun (WGS) entry which is preliminary data.</text>
</comment>